<keyword evidence="3" id="KW-0808">Transferase</keyword>
<dbReference type="EMBL" id="VVIM01000005">
    <property type="protein sequence ID" value="KAB0799707.1"/>
    <property type="molecule type" value="Genomic_DNA"/>
</dbReference>
<accession>A0A5N4AQV3</accession>
<evidence type="ECO:0000256" key="3">
    <source>
        <dbReference type="ARBA" id="ARBA00022679"/>
    </source>
</evidence>
<evidence type="ECO:0000256" key="2">
    <source>
        <dbReference type="ARBA" id="ARBA00022676"/>
    </source>
</evidence>
<proteinExistence type="inferred from homology"/>
<organism evidence="4 5">
    <name type="scientific">Photinus pyralis</name>
    <name type="common">Common eastern firefly</name>
    <name type="synonym">Lampyris pyralis</name>
    <dbReference type="NCBI Taxonomy" id="7054"/>
    <lineage>
        <taxon>Eukaryota</taxon>
        <taxon>Metazoa</taxon>
        <taxon>Ecdysozoa</taxon>
        <taxon>Arthropoda</taxon>
        <taxon>Hexapoda</taxon>
        <taxon>Insecta</taxon>
        <taxon>Pterygota</taxon>
        <taxon>Neoptera</taxon>
        <taxon>Endopterygota</taxon>
        <taxon>Coleoptera</taxon>
        <taxon>Polyphaga</taxon>
        <taxon>Elateriformia</taxon>
        <taxon>Elateroidea</taxon>
        <taxon>Lampyridae</taxon>
        <taxon>Lampyrinae</taxon>
        <taxon>Photinus</taxon>
    </lineage>
</organism>
<comment type="caution">
    <text evidence="4">The sequence shown here is derived from an EMBL/GenBank/DDBJ whole genome shotgun (WGS) entry which is preliminary data.</text>
</comment>
<comment type="similarity">
    <text evidence="1">Belongs to the UDP-glycosyltransferase family.</text>
</comment>
<dbReference type="Pfam" id="PF00201">
    <property type="entry name" value="UDPGT"/>
    <property type="match status" value="1"/>
</dbReference>
<dbReference type="InParanoid" id="A0A5N4AQV3"/>
<dbReference type="GO" id="GO:0008194">
    <property type="term" value="F:UDP-glycosyltransferase activity"/>
    <property type="evidence" value="ECO:0007669"/>
    <property type="project" value="InterPro"/>
</dbReference>
<keyword evidence="5" id="KW-1185">Reference proteome</keyword>
<dbReference type="AlphaFoldDB" id="A0A5N4AQV3"/>
<evidence type="ECO:0008006" key="6">
    <source>
        <dbReference type="Google" id="ProtNLM"/>
    </source>
</evidence>
<dbReference type="Proteomes" id="UP000327044">
    <property type="component" value="Unassembled WGS sequence"/>
</dbReference>
<dbReference type="InterPro" id="IPR002213">
    <property type="entry name" value="UDP_glucos_trans"/>
</dbReference>
<keyword evidence="2" id="KW-0328">Glycosyltransferase</keyword>
<protein>
    <recommendedName>
        <fullName evidence="6">Glucuronosyltransferase</fullName>
    </recommendedName>
</protein>
<dbReference type="InterPro" id="IPR050271">
    <property type="entry name" value="UDP-glycosyltransferase"/>
</dbReference>
<dbReference type="SUPFAM" id="SSF53756">
    <property type="entry name" value="UDP-Glycosyltransferase/glycogen phosphorylase"/>
    <property type="match status" value="1"/>
</dbReference>
<gene>
    <name evidence="4" type="ORF">PPYR_07587</name>
</gene>
<sequence length="239" mass="26652">MKALAAKGHDVTVISHFPQKEQIANFTDINITTGDIFVDVIHLEHLSGGRFQRYVTPLLVAHMGFQSCTQGLPHQAYVNFLKSGLHFDLVITELFSTECFLDDLRKFDAPIIGISSCSIMAWDDFTVGVPTNPAYIPNSFLFLSDEMTFFERVENTMMYIITFATFELFIDIPGRIVASEYFLKPVPNLKATAANISLLLVNNHFSVTRPRPLPPSYIDVGGIHLGVPKTLPLVSLVCI</sequence>
<dbReference type="PANTHER" id="PTHR48043">
    <property type="entry name" value="EG:EG0003.4 PROTEIN-RELATED"/>
    <property type="match status" value="1"/>
</dbReference>
<reference evidence="4 5" key="1">
    <citation type="journal article" date="2018" name="Elife">
        <title>Firefly genomes illuminate parallel origins of bioluminescence in beetles.</title>
        <authorList>
            <person name="Fallon T.R."/>
            <person name="Lower S.E."/>
            <person name="Chang C.H."/>
            <person name="Bessho-Uehara M."/>
            <person name="Martin G.J."/>
            <person name="Bewick A.J."/>
            <person name="Behringer M."/>
            <person name="Debat H.J."/>
            <person name="Wong I."/>
            <person name="Day J.C."/>
            <person name="Suvorov A."/>
            <person name="Silva C.J."/>
            <person name="Stanger-Hall K.F."/>
            <person name="Hall D.W."/>
            <person name="Schmitz R.J."/>
            <person name="Nelson D.R."/>
            <person name="Lewis S.M."/>
            <person name="Shigenobu S."/>
            <person name="Bybee S.M."/>
            <person name="Larracuente A.M."/>
            <person name="Oba Y."/>
            <person name="Weng J.K."/>
        </authorList>
    </citation>
    <scope>NUCLEOTIDE SEQUENCE [LARGE SCALE GENOMIC DNA]</scope>
    <source>
        <strain evidence="4">1611_PpyrPB1</strain>
        <tissue evidence="4">Whole body</tissue>
    </source>
</reference>
<name>A0A5N4AQV3_PHOPY</name>
<evidence type="ECO:0000313" key="4">
    <source>
        <dbReference type="EMBL" id="KAB0799707.1"/>
    </source>
</evidence>
<evidence type="ECO:0000256" key="1">
    <source>
        <dbReference type="ARBA" id="ARBA00009995"/>
    </source>
</evidence>
<evidence type="ECO:0000313" key="5">
    <source>
        <dbReference type="Proteomes" id="UP000327044"/>
    </source>
</evidence>
<dbReference type="PANTHER" id="PTHR48043:SF145">
    <property type="entry name" value="FI06409P-RELATED"/>
    <property type="match status" value="1"/>
</dbReference>